<gene>
    <name evidence="1" type="ORF">LZ480_05855</name>
</gene>
<organism evidence="1 2">
    <name type="scientific">Solibacillus palustris</name>
    <dbReference type="NCBI Taxonomy" id="2908203"/>
    <lineage>
        <taxon>Bacteria</taxon>
        <taxon>Bacillati</taxon>
        <taxon>Bacillota</taxon>
        <taxon>Bacilli</taxon>
        <taxon>Bacillales</taxon>
        <taxon>Caryophanaceae</taxon>
        <taxon>Solibacillus</taxon>
    </lineage>
</organism>
<dbReference type="RefSeq" id="WP_241368442.1">
    <property type="nucleotide sequence ID" value="NZ_JAKZFC010000001.1"/>
</dbReference>
<name>A0ABS9UBT0_9BACL</name>
<dbReference type="Proteomes" id="UP001316087">
    <property type="component" value="Unassembled WGS sequence"/>
</dbReference>
<accession>A0ABS9UBT0</accession>
<evidence type="ECO:0000313" key="1">
    <source>
        <dbReference type="EMBL" id="MCH7321413.1"/>
    </source>
</evidence>
<reference evidence="1 2" key="1">
    <citation type="submission" date="2022-03" db="EMBL/GenBank/DDBJ databases">
        <authorList>
            <person name="Jo J.-H."/>
            <person name="Im W.-T."/>
        </authorList>
    </citation>
    <scope>NUCLEOTIDE SEQUENCE [LARGE SCALE GENOMIC DNA]</scope>
    <source>
        <strain evidence="1 2">MA9</strain>
    </source>
</reference>
<evidence type="ECO:0000313" key="2">
    <source>
        <dbReference type="Proteomes" id="UP001316087"/>
    </source>
</evidence>
<dbReference type="EMBL" id="JAKZFC010000001">
    <property type="protein sequence ID" value="MCH7321413.1"/>
    <property type="molecule type" value="Genomic_DNA"/>
</dbReference>
<keyword evidence="2" id="KW-1185">Reference proteome</keyword>
<sequence length="86" mass="10260">MEQLSLFQIVDEVRKPKFLVLERVMVRLIDEEIDSETHHYRKYYEPHIVNKVGEVLQIIVTTQGITYEVDIYGTKYYLLEEELVGL</sequence>
<comment type="caution">
    <text evidence="1">The sequence shown here is derived from an EMBL/GenBank/DDBJ whole genome shotgun (WGS) entry which is preliminary data.</text>
</comment>
<protein>
    <submittedName>
        <fullName evidence="1">Uncharacterized protein</fullName>
    </submittedName>
</protein>
<proteinExistence type="predicted"/>